<evidence type="ECO:0000313" key="7">
    <source>
        <dbReference type="Proteomes" id="UP000016924"/>
    </source>
</evidence>
<dbReference type="PANTHER" id="PTHR46040:SF3">
    <property type="entry name" value="HIGH MOBILITY GROUP PROTEIN 2"/>
    <property type="match status" value="1"/>
</dbReference>
<dbReference type="InterPro" id="IPR051965">
    <property type="entry name" value="ChromReg_NeuronalGeneExpr"/>
</dbReference>
<dbReference type="OrthoDB" id="1919336at2759"/>
<dbReference type="HOGENOM" id="CLU_025284_1_0_1"/>
<protein>
    <recommendedName>
        <fullName evidence="5">HMG box domain-containing protein</fullName>
    </recommendedName>
</protein>
<dbReference type="InterPro" id="IPR001660">
    <property type="entry name" value="SAM"/>
</dbReference>
<keyword evidence="7" id="KW-1185">Reference proteome</keyword>
<feature type="region of interest" description="Disordered" evidence="4">
    <location>
        <begin position="67"/>
        <end position="126"/>
    </location>
</feature>
<dbReference type="Proteomes" id="UP000016924">
    <property type="component" value="Unassembled WGS sequence"/>
</dbReference>
<dbReference type="InterPro" id="IPR013761">
    <property type="entry name" value="SAM/pointed_sf"/>
</dbReference>
<dbReference type="PROSITE" id="PS50118">
    <property type="entry name" value="HMG_BOX_2"/>
    <property type="match status" value="1"/>
</dbReference>
<organism evidence="6 7">
    <name type="scientific">Coniosporium apollinis (strain CBS 100218)</name>
    <name type="common">Rock-inhabiting black yeast</name>
    <dbReference type="NCBI Taxonomy" id="1168221"/>
    <lineage>
        <taxon>Eukaryota</taxon>
        <taxon>Fungi</taxon>
        <taxon>Dikarya</taxon>
        <taxon>Ascomycota</taxon>
        <taxon>Pezizomycotina</taxon>
        <taxon>Dothideomycetes</taxon>
        <taxon>Dothideomycetes incertae sedis</taxon>
        <taxon>Coniosporium</taxon>
    </lineage>
</organism>
<dbReference type="eggNOG" id="KOG0381">
    <property type="taxonomic scope" value="Eukaryota"/>
</dbReference>
<dbReference type="STRING" id="1168221.R7YSR2"/>
<keyword evidence="1 3" id="KW-0238">DNA-binding</keyword>
<dbReference type="GeneID" id="19901513"/>
<dbReference type="SMART" id="SM00454">
    <property type="entry name" value="SAM"/>
    <property type="match status" value="1"/>
</dbReference>
<dbReference type="AlphaFoldDB" id="R7YSR2"/>
<dbReference type="InterPro" id="IPR009071">
    <property type="entry name" value="HMG_box_dom"/>
</dbReference>
<dbReference type="EMBL" id="JH767571">
    <property type="protein sequence ID" value="EON64967.1"/>
    <property type="molecule type" value="Genomic_DNA"/>
</dbReference>
<dbReference type="Pfam" id="PF00505">
    <property type="entry name" value="HMG_box"/>
    <property type="match status" value="1"/>
</dbReference>
<dbReference type="GO" id="GO:0003677">
    <property type="term" value="F:DNA binding"/>
    <property type="evidence" value="ECO:0007669"/>
    <property type="project" value="UniProtKB-UniRule"/>
</dbReference>
<dbReference type="GO" id="GO:0005634">
    <property type="term" value="C:nucleus"/>
    <property type="evidence" value="ECO:0007669"/>
    <property type="project" value="UniProtKB-UniRule"/>
</dbReference>
<evidence type="ECO:0000256" key="3">
    <source>
        <dbReference type="PROSITE-ProRule" id="PRU00267"/>
    </source>
</evidence>
<dbReference type="Gene3D" id="1.10.150.50">
    <property type="entry name" value="Transcription Factor, Ets-1"/>
    <property type="match status" value="1"/>
</dbReference>
<evidence type="ECO:0000256" key="1">
    <source>
        <dbReference type="ARBA" id="ARBA00023125"/>
    </source>
</evidence>
<keyword evidence="2 3" id="KW-0539">Nucleus</keyword>
<name>R7YSR2_CONA1</name>
<sequence length="217" mass="24775">MTELRHTLERLGLSQYLNAFTTEGFDTWETLLDITESDLTTLNVKLGHRRKLQRAIAEERVHSGDRALSLVPGNAPSVDGSYRSDESATESKTSKRREYAAPDGATPVTKRKYRRHPKPDENAPERPASAYVIFSNDMREDLKGQDLSFTEIAKTVGERWQVLSPNYRDKYERQAAAAKEKYYTELAEYKKTPQYALYQDYLADFKAKHAPPATGKH</sequence>
<dbReference type="Pfam" id="PF00536">
    <property type="entry name" value="SAM_1"/>
    <property type="match status" value="1"/>
</dbReference>
<dbReference type="SMART" id="SM00398">
    <property type="entry name" value="HMG"/>
    <property type="match status" value="1"/>
</dbReference>
<proteinExistence type="predicted"/>
<dbReference type="Gene3D" id="1.10.30.10">
    <property type="entry name" value="High mobility group box domain"/>
    <property type="match status" value="1"/>
</dbReference>
<evidence type="ECO:0000259" key="5">
    <source>
        <dbReference type="PROSITE" id="PS50118"/>
    </source>
</evidence>
<reference evidence="7" key="1">
    <citation type="submission" date="2012-06" db="EMBL/GenBank/DDBJ databases">
        <title>The genome sequence of Coniosporium apollinis CBS 100218.</title>
        <authorList>
            <consortium name="The Broad Institute Genome Sequencing Platform"/>
            <person name="Cuomo C."/>
            <person name="Gorbushina A."/>
            <person name="Noack S."/>
            <person name="Walker B."/>
            <person name="Young S.K."/>
            <person name="Zeng Q."/>
            <person name="Gargeya S."/>
            <person name="Fitzgerald M."/>
            <person name="Haas B."/>
            <person name="Abouelleil A."/>
            <person name="Alvarado L."/>
            <person name="Arachchi H.M."/>
            <person name="Berlin A.M."/>
            <person name="Chapman S.B."/>
            <person name="Goldberg J."/>
            <person name="Griggs A."/>
            <person name="Gujja S."/>
            <person name="Hansen M."/>
            <person name="Howarth C."/>
            <person name="Imamovic A."/>
            <person name="Larimer J."/>
            <person name="McCowan C."/>
            <person name="Montmayeur A."/>
            <person name="Murphy C."/>
            <person name="Neiman D."/>
            <person name="Pearson M."/>
            <person name="Priest M."/>
            <person name="Roberts A."/>
            <person name="Saif S."/>
            <person name="Shea T."/>
            <person name="Sisk P."/>
            <person name="Sykes S."/>
            <person name="Wortman J."/>
            <person name="Nusbaum C."/>
            <person name="Birren B."/>
        </authorList>
    </citation>
    <scope>NUCLEOTIDE SEQUENCE [LARGE SCALE GENOMIC DNA]</scope>
    <source>
        <strain evidence="7">CBS 100218</strain>
    </source>
</reference>
<dbReference type="RefSeq" id="XP_007780284.1">
    <property type="nucleotide sequence ID" value="XM_007782094.1"/>
</dbReference>
<evidence type="ECO:0000256" key="4">
    <source>
        <dbReference type="SAM" id="MobiDB-lite"/>
    </source>
</evidence>
<dbReference type="GO" id="GO:0010468">
    <property type="term" value="P:regulation of gene expression"/>
    <property type="evidence" value="ECO:0007669"/>
    <property type="project" value="TreeGrafter"/>
</dbReference>
<dbReference type="OMA" id="TNRYREY"/>
<gene>
    <name evidence="6" type="ORF">W97_04202</name>
</gene>
<dbReference type="PANTHER" id="PTHR46040">
    <property type="entry name" value="HIGH MOBILITY GROUP PROTEIN 2"/>
    <property type="match status" value="1"/>
</dbReference>
<dbReference type="InterPro" id="IPR036910">
    <property type="entry name" value="HMG_box_dom_sf"/>
</dbReference>
<accession>R7YSR2</accession>
<evidence type="ECO:0000256" key="2">
    <source>
        <dbReference type="ARBA" id="ARBA00023242"/>
    </source>
</evidence>
<dbReference type="CDD" id="cd09487">
    <property type="entry name" value="SAM_superfamily"/>
    <property type="match status" value="1"/>
</dbReference>
<dbReference type="SUPFAM" id="SSF47095">
    <property type="entry name" value="HMG-box"/>
    <property type="match status" value="1"/>
</dbReference>
<feature type="DNA-binding region" description="HMG box" evidence="3">
    <location>
        <begin position="124"/>
        <end position="190"/>
    </location>
</feature>
<dbReference type="SUPFAM" id="SSF47769">
    <property type="entry name" value="SAM/Pointed domain"/>
    <property type="match status" value="1"/>
</dbReference>
<evidence type="ECO:0000313" key="6">
    <source>
        <dbReference type="EMBL" id="EON64967.1"/>
    </source>
</evidence>
<feature type="domain" description="HMG box" evidence="5">
    <location>
        <begin position="124"/>
        <end position="190"/>
    </location>
</feature>